<evidence type="ECO:0000313" key="2">
    <source>
        <dbReference type="Proteomes" id="UP000326354"/>
    </source>
</evidence>
<dbReference type="RefSeq" id="WP_151972386.1">
    <property type="nucleotide sequence ID" value="NZ_AP019860.1"/>
</dbReference>
<gene>
    <name evidence="1" type="ORF">UABAM_06573</name>
</gene>
<sequence>MRMVILVSVILVVGCATHTPVVDPSLQVAKQNYAQIVTLQQETETEPILRTDWPSCGVTMAESAKHSVTWAGYLLYHLPVNTFKEVTVLATSPILELYNVCLTRPSNQLQDKLDDAYYNGYVISYPEMYHKFWAEQNHADYVNMDYYDINKVEYRIRENNAGY</sequence>
<protein>
    <recommendedName>
        <fullName evidence="3">Lipoprotein</fullName>
    </recommendedName>
</protein>
<evidence type="ECO:0008006" key="3">
    <source>
        <dbReference type="Google" id="ProtNLM"/>
    </source>
</evidence>
<name>A0A5S9IUT1_UABAM</name>
<dbReference type="AlphaFoldDB" id="A0A5S9IUT1"/>
<proteinExistence type="predicted"/>
<dbReference type="Proteomes" id="UP000326354">
    <property type="component" value="Chromosome"/>
</dbReference>
<evidence type="ECO:0000313" key="1">
    <source>
        <dbReference type="EMBL" id="BBM88157.1"/>
    </source>
</evidence>
<accession>A0A5S9IUT1</accession>
<dbReference type="EMBL" id="AP019860">
    <property type="protein sequence ID" value="BBM88157.1"/>
    <property type="molecule type" value="Genomic_DNA"/>
</dbReference>
<organism evidence="1 2">
    <name type="scientific">Uabimicrobium amorphum</name>
    <dbReference type="NCBI Taxonomy" id="2596890"/>
    <lineage>
        <taxon>Bacteria</taxon>
        <taxon>Pseudomonadati</taxon>
        <taxon>Planctomycetota</taxon>
        <taxon>Candidatus Uabimicrobiia</taxon>
        <taxon>Candidatus Uabimicrobiales</taxon>
        <taxon>Candidatus Uabimicrobiaceae</taxon>
        <taxon>Candidatus Uabimicrobium</taxon>
    </lineage>
</organism>
<reference evidence="1 2" key="1">
    <citation type="submission" date="2019-08" db="EMBL/GenBank/DDBJ databases">
        <title>Complete genome sequence of Candidatus Uab amorphum.</title>
        <authorList>
            <person name="Shiratori T."/>
            <person name="Suzuki S."/>
            <person name="Kakizawa Y."/>
            <person name="Ishida K."/>
        </authorList>
    </citation>
    <scope>NUCLEOTIDE SEQUENCE [LARGE SCALE GENOMIC DNA]</scope>
    <source>
        <strain evidence="1 2">SRT547</strain>
    </source>
</reference>
<dbReference type="PROSITE" id="PS51257">
    <property type="entry name" value="PROKAR_LIPOPROTEIN"/>
    <property type="match status" value="1"/>
</dbReference>
<dbReference type="KEGG" id="uam:UABAM_06573"/>
<keyword evidence="2" id="KW-1185">Reference proteome</keyword>